<protein>
    <submittedName>
        <fullName evidence="2">Uncharacterized protein</fullName>
    </submittedName>
</protein>
<dbReference type="Proteomes" id="UP000261052">
    <property type="component" value="Unassembled WGS sequence"/>
</dbReference>
<sequence>MKKSLKFKSAIALAIVAVFSCSVVAYADNAYVGGELNRSGSLVKYDYVRTHTYDGPISLSVDNMPAGYLRLGLRNMKQSGGPQFTDSLQWNAKGAKQWDNILKGTKFAFQGRMQATSIPFADNKWGGDLTY</sequence>
<name>A0A3E4M2F7_9FIRM</name>
<reference evidence="2 3" key="1">
    <citation type="submission" date="2018-08" db="EMBL/GenBank/DDBJ databases">
        <title>A genome reference for cultivated species of the human gut microbiota.</title>
        <authorList>
            <person name="Zou Y."/>
            <person name="Xue W."/>
            <person name="Luo G."/>
        </authorList>
    </citation>
    <scope>NUCLEOTIDE SEQUENCE [LARGE SCALE GENOMIC DNA]</scope>
    <source>
        <strain evidence="2 3">TF11-15AC</strain>
    </source>
</reference>
<evidence type="ECO:0000256" key="1">
    <source>
        <dbReference type="SAM" id="SignalP"/>
    </source>
</evidence>
<evidence type="ECO:0000313" key="2">
    <source>
        <dbReference type="EMBL" id="RGK43920.1"/>
    </source>
</evidence>
<dbReference type="RefSeq" id="WP_117685637.1">
    <property type="nucleotide sequence ID" value="NZ_QSQP01000005.1"/>
</dbReference>
<dbReference type="EMBL" id="QSQP01000005">
    <property type="protein sequence ID" value="RGK43920.1"/>
    <property type="molecule type" value="Genomic_DNA"/>
</dbReference>
<dbReference type="PROSITE" id="PS51257">
    <property type="entry name" value="PROKAR_LIPOPROTEIN"/>
    <property type="match status" value="1"/>
</dbReference>
<accession>A0A3E4M2F7</accession>
<dbReference type="AlphaFoldDB" id="A0A3E4M2F7"/>
<comment type="caution">
    <text evidence="2">The sequence shown here is derived from an EMBL/GenBank/DDBJ whole genome shotgun (WGS) entry which is preliminary data.</text>
</comment>
<proteinExistence type="predicted"/>
<keyword evidence="1" id="KW-0732">Signal</keyword>
<feature type="chain" id="PRO_5017574046" evidence="1">
    <location>
        <begin position="28"/>
        <end position="131"/>
    </location>
</feature>
<organism evidence="2 3">
    <name type="scientific">Agathobacter rectalis</name>
    <dbReference type="NCBI Taxonomy" id="39491"/>
    <lineage>
        <taxon>Bacteria</taxon>
        <taxon>Bacillati</taxon>
        <taxon>Bacillota</taxon>
        <taxon>Clostridia</taxon>
        <taxon>Lachnospirales</taxon>
        <taxon>Lachnospiraceae</taxon>
        <taxon>Agathobacter</taxon>
    </lineage>
</organism>
<gene>
    <name evidence="2" type="ORF">DXD13_05810</name>
</gene>
<feature type="signal peptide" evidence="1">
    <location>
        <begin position="1"/>
        <end position="27"/>
    </location>
</feature>
<evidence type="ECO:0000313" key="3">
    <source>
        <dbReference type="Proteomes" id="UP000261052"/>
    </source>
</evidence>